<feature type="signal peptide" evidence="1">
    <location>
        <begin position="1"/>
        <end position="26"/>
    </location>
</feature>
<comment type="caution">
    <text evidence="2">The sequence shown here is derived from an EMBL/GenBank/DDBJ whole genome shotgun (WGS) entry which is preliminary data.</text>
</comment>
<gene>
    <name evidence="2" type="ORF">HNR40_007308</name>
</gene>
<proteinExistence type="predicted"/>
<keyword evidence="3" id="KW-1185">Reference proteome</keyword>
<accession>A0A7W8ABP3</accession>
<name>A0A7W8ABP3_9ACTN</name>
<feature type="chain" id="PRO_5031565727" evidence="1">
    <location>
        <begin position="27"/>
        <end position="140"/>
    </location>
</feature>
<dbReference type="Proteomes" id="UP000568380">
    <property type="component" value="Unassembled WGS sequence"/>
</dbReference>
<protein>
    <submittedName>
        <fullName evidence="2">Uncharacterized protein</fullName>
    </submittedName>
</protein>
<reference evidence="2 3" key="1">
    <citation type="submission" date="2020-08" db="EMBL/GenBank/DDBJ databases">
        <title>Genomic Encyclopedia of Type Strains, Phase IV (KMG-IV): sequencing the most valuable type-strain genomes for metagenomic binning, comparative biology and taxonomic classification.</title>
        <authorList>
            <person name="Goeker M."/>
        </authorList>
    </citation>
    <scope>NUCLEOTIDE SEQUENCE [LARGE SCALE GENOMIC DNA]</scope>
    <source>
        <strain evidence="2 3">DSM 45385</strain>
    </source>
</reference>
<evidence type="ECO:0000313" key="3">
    <source>
        <dbReference type="Proteomes" id="UP000568380"/>
    </source>
</evidence>
<dbReference type="AlphaFoldDB" id="A0A7W8ABP3"/>
<organism evidence="2 3">
    <name type="scientific">Nonomuraea endophytica</name>
    <dbReference type="NCBI Taxonomy" id="714136"/>
    <lineage>
        <taxon>Bacteria</taxon>
        <taxon>Bacillati</taxon>
        <taxon>Actinomycetota</taxon>
        <taxon>Actinomycetes</taxon>
        <taxon>Streptosporangiales</taxon>
        <taxon>Streptosporangiaceae</taxon>
        <taxon>Nonomuraea</taxon>
    </lineage>
</organism>
<evidence type="ECO:0000313" key="2">
    <source>
        <dbReference type="EMBL" id="MBB5081813.1"/>
    </source>
</evidence>
<dbReference type="EMBL" id="JACHIN010000011">
    <property type="protein sequence ID" value="MBB5081813.1"/>
    <property type="molecule type" value="Genomic_DNA"/>
</dbReference>
<sequence>MRKLLAATAIAGSIAAGLAMAPAANAQSTATATAAQSQSGIVGWKNLFSSDGKAYTRGVVQKTGPGAWRVSWKGFDKVGGKKGYAWFRYQKNGHWKSRVTAWDGTTGTRHFELRGIKKLFTYTCWAGKTANCGQKLWLIK</sequence>
<keyword evidence="1" id="KW-0732">Signal</keyword>
<dbReference type="RefSeq" id="WP_184969451.1">
    <property type="nucleotide sequence ID" value="NZ_JACHIN010000011.1"/>
</dbReference>
<evidence type="ECO:0000256" key="1">
    <source>
        <dbReference type="SAM" id="SignalP"/>
    </source>
</evidence>